<protein>
    <submittedName>
        <fullName evidence="2">Uncharacterized protein</fullName>
    </submittedName>
</protein>
<feature type="transmembrane region" description="Helical" evidence="1">
    <location>
        <begin position="74"/>
        <end position="94"/>
    </location>
</feature>
<evidence type="ECO:0000313" key="2">
    <source>
        <dbReference type="EMBL" id="GAA2170663.1"/>
    </source>
</evidence>
<accession>A0ABP5MC54</accession>
<evidence type="ECO:0000313" key="3">
    <source>
        <dbReference type="Proteomes" id="UP001501599"/>
    </source>
</evidence>
<keyword evidence="1" id="KW-1133">Transmembrane helix</keyword>
<keyword evidence="3" id="KW-1185">Reference proteome</keyword>
<keyword evidence="1" id="KW-0472">Membrane</keyword>
<comment type="caution">
    <text evidence="2">The sequence shown here is derived from an EMBL/GenBank/DDBJ whole genome shotgun (WGS) entry which is preliminary data.</text>
</comment>
<dbReference type="EMBL" id="BAAAQT010000001">
    <property type="protein sequence ID" value="GAA2170663.1"/>
    <property type="molecule type" value="Genomic_DNA"/>
</dbReference>
<reference evidence="3" key="1">
    <citation type="journal article" date="2019" name="Int. J. Syst. Evol. Microbiol.">
        <title>The Global Catalogue of Microorganisms (GCM) 10K type strain sequencing project: providing services to taxonomists for standard genome sequencing and annotation.</title>
        <authorList>
            <consortium name="The Broad Institute Genomics Platform"/>
            <consortium name="The Broad Institute Genome Sequencing Center for Infectious Disease"/>
            <person name="Wu L."/>
            <person name="Ma J."/>
        </authorList>
    </citation>
    <scope>NUCLEOTIDE SEQUENCE [LARGE SCALE GENOMIC DNA]</scope>
    <source>
        <strain evidence="3">JCM 16026</strain>
    </source>
</reference>
<sequence length="145" mass="15069">MRHGSRRWLEVVVPFGAASASWVLLAVINRMSTFTSTFVGSSAQWLLTMLCMGGVIAAGIALGRLWSGTTRFRAAARASALALAISAASLVLFAQTYSQSESDASGYVGLAAIAALAIAIPAAILAAVGTHAVELPEHDRRRGPD</sequence>
<evidence type="ECO:0000256" key="1">
    <source>
        <dbReference type="SAM" id="Phobius"/>
    </source>
</evidence>
<dbReference type="Proteomes" id="UP001501599">
    <property type="component" value="Unassembled WGS sequence"/>
</dbReference>
<feature type="transmembrane region" description="Helical" evidence="1">
    <location>
        <begin position="106"/>
        <end position="133"/>
    </location>
</feature>
<name>A0ABP5MC54_9MICO</name>
<gene>
    <name evidence="2" type="ORF">GCM10009846_01860</name>
</gene>
<feature type="transmembrane region" description="Helical" evidence="1">
    <location>
        <begin position="12"/>
        <end position="31"/>
    </location>
</feature>
<proteinExistence type="predicted"/>
<keyword evidence="1" id="KW-0812">Transmembrane</keyword>
<organism evidence="2 3">
    <name type="scientific">Agrococcus versicolor</name>
    <dbReference type="NCBI Taxonomy" id="501482"/>
    <lineage>
        <taxon>Bacteria</taxon>
        <taxon>Bacillati</taxon>
        <taxon>Actinomycetota</taxon>
        <taxon>Actinomycetes</taxon>
        <taxon>Micrococcales</taxon>
        <taxon>Microbacteriaceae</taxon>
        <taxon>Agrococcus</taxon>
    </lineage>
</organism>
<feature type="transmembrane region" description="Helical" evidence="1">
    <location>
        <begin position="43"/>
        <end position="62"/>
    </location>
</feature>